<name>A0A9W6RBY1_9PSEU</name>
<protein>
    <recommendedName>
        <fullName evidence="1">N-acetyltransferase domain-containing protein</fullName>
    </recommendedName>
</protein>
<dbReference type="Proteomes" id="UP001165136">
    <property type="component" value="Unassembled WGS sequence"/>
</dbReference>
<evidence type="ECO:0000313" key="3">
    <source>
        <dbReference type="Proteomes" id="UP001165136"/>
    </source>
</evidence>
<dbReference type="Gene3D" id="3.40.630.30">
    <property type="match status" value="1"/>
</dbReference>
<proteinExistence type="predicted"/>
<dbReference type="SUPFAM" id="SSF55729">
    <property type="entry name" value="Acyl-CoA N-acyltransferases (Nat)"/>
    <property type="match status" value="1"/>
</dbReference>
<dbReference type="InterPro" id="IPR000182">
    <property type="entry name" value="GNAT_dom"/>
</dbReference>
<keyword evidence="3" id="KW-1185">Reference proteome</keyword>
<organism evidence="2 3">
    <name type="scientific">Amycolatopsis taiwanensis</name>
    <dbReference type="NCBI Taxonomy" id="342230"/>
    <lineage>
        <taxon>Bacteria</taxon>
        <taxon>Bacillati</taxon>
        <taxon>Actinomycetota</taxon>
        <taxon>Actinomycetes</taxon>
        <taxon>Pseudonocardiales</taxon>
        <taxon>Pseudonocardiaceae</taxon>
        <taxon>Amycolatopsis</taxon>
    </lineage>
</organism>
<dbReference type="InterPro" id="IPR016181">
    <property type="entry name" value="Acyl_CoA_acyltransferase"/>
</dbReference>
<dbReference type="GO" id="GO:0016747">
    <property type="term" value="F:acyltransferase activity, transferring groups other than amino-acyl groups"/>
    <property type="evidence" value="ECO:0007669"/>
    <property type="project" value="InterPro"/>
</dbReference>
<gene>
    <name evidence="2" type="ORF">Atai01_78510</name>
</gene>
<feature type="domain" description="N-acetyltransferase" evidence="1">
    <location>
        <begin position="50"/>
        <end position="188"/>
    </location>
</feature>
<dbReference type="Pfam" id="PF00583">
    <property type="entry name" value="Acetyltransf_1"/>
    <property type="match status" value="1"/>
</dbReference>
<dbReference type="AlphaFoldDB" id="A0A9W6RBY1"/>
<comment type="caution">
    <text evidence="2">The sequence shown here is derived from an EMBL/GenBank/DDBJ whole genome shotgun (WGS) entry which is preliminary data.</text>
</comment>
<dbReference type="PROSITE" id="PS51186">
    <property type="entry name" value="GNAT"/>
    <property type="match status" value="1"/>
</dbReference>
<evidence type="ECO:0000313" key="2">
    <source>
        <dbReference type="EMBL" id="GLY71232.1"/>
    </source>
</evidence>
<accession>A0A9W6RBY1</accession>
<dbReference type="EMBL" id="BSTI01000033">
    <property type="protein sequence ID" value="GLY71232.1"/>
    <property type="molecule type" value="Genomic_DNA"/>
</dbReference>
<sequence length="199" mass="21046">MPVRPASGDGSARVPGRCLRGHHLSVSGAGNGWSHFYDLPDVTCRVCAALGDPAATWCLIDPARQFVSPSAPERGLVLAVIPPVERGEPGRIELRLNGQAVGEVRLAACGPCRRAVITGVGVEVALRRLGYGRVLVAAALARAPQARYRWSTAVLPDTVEACAFWSAIGFPGTVGKPHFCSDMRLLQGDSGPETGIRRD</sequence>
<evidence type="ECO:0000259" key="1">
    <source>
        <dbReference type="PROSITE" id="PS51186"/>
    </source>
</evidence>
<reference evidence="2" key="1">
    <citation type="submission" date="2023-03" db="EMBL/GenBank/DDBJ databases">
        <title>Amycolatopsis taiwanensis NBRC 103393.</title>
        <authorList>
            <person name="Ichikawa N."/>
            <person name="Sato H."/>
            <person name="Tonouchi N."/>
        </authorList>
    </citation>
    <scope>NUCLEOTIDE SEQUENCE</scope>
    <source>
        <strain evidence="2">NBRC 103393</strain>
    </source>
</reference>